<keyword evidence="2" id="KW-0812">Transmembrane</keyword>
<accession>A0A847SLF4</accession>
<evidence type="ECO:0000313" key="4">
    <source>
        <dbReference type="Proteomes" id="UP000587991"/>
    </source>
</evidence>
<feature type="region of interest" description="Disordered" evidence="1">
    <location>
        <begin position="77"/>
        <end position="157"/>
    </location>
</feature>
<evidence type="ECO:0000256" key="1">
    <source>
        <dbReference type="SAM" id="MobiDB-lite"/>
    </source>
</evidence>
<feature type="compositionally biased region" description="Polar residues" evidence="1">
    <location>
        <begin position="94"/>
        <end position="105"/>
    </location>
</feature>
<feature type="transmembrane region" description="Helical" evidence="2">
    <location>
        <begin position="187"/>
        <end position="208"/>
    </location>
</feature>
<feature type="region of interest" description="Disordered" evidence="1">
    <location>
        <begin position="559"/>
        <end position="596"/>
    </location>
</feature>
<comment type="caution">
    <text evidence="3">The sequence shown here is derived from an EMBL/GenBank/DDBJ whole genome shotgun (WGS) entry which is preliminary data.</text>
</comment>
<dbReference type="AlphaFoldDB" id="A0A847SLF4"/>
<evidence type="ECO:0000256" key="2">
    <source>
        <dbReference type="SAM" id="Phobius"/>
    </source>
</evidence>
<evidence type="ECO:0000313" key="3">
    <source>
        <dbReference type="EMBL" id="NLR76772.1"/>
    </source>
</evidence>
<dbReference type="RefSeq" id="WP_168878450.1">
    <property type="nucleotide sequence ID" value="NZ_JABAIM010000005.1"/>
</dbReference>
<gene>
    <name evidence="3" type="ORF">HF682_16510</name>
</gene>
<proteinExistence type="predicted"/>
<organism evidence="3 4">
    <name type="scientific">Leeia aquatica</name>
    <dbReference type="NCBI Taxonomy" id="2725557"/>
    <lineage>
        <taxon>Bacteria</taxon>
        <taxon>Pseudomonadati</taxon>
        <taxon>Pseudomonadota</taxon>
        <taxon>Betaproteobacteria</taxon>
        <taxon>Neisseriales</taxon>
        <taxon>Leeiaceae</taxon>
        <taxon>Leeia</taxon>
    </lineage>
</organism>
<dbReference type="EMBL" id="JABAIM010000005">
    <property type="protein sequence ID" value="NLR76772.1"/>
    <property type="molecule type" value="Genomic_DNA"/>
</dbReference>
<reference evidence="3 4" key="1">
    <citation type="submission" date="2020-04" db="EMBL/GenBank/DDBJ databases">
        <title>Draft genome of Leeia sp. IMCC25680.</title>
        <authorList>
            <person name="Song J."/>
            <person name="Cho J.-C."/>
        </authorList>
    </citation>
    <scope>NUCLEOTIDE SEQUENCE [LARGE SCALE GENOMIC DNA]</scope>
    <source>
        <strain evidence="3 4">IMCC25680</strain>
    </source>
</reference>
<sequence length="596" mass="63262">MAANNPQFQTGLIFSKTLQGEEEVKSRQLQLERNVRLVLILVDGVTPVAQLLEKVPSTENVPSILARLWREGLIEPASMPSQAPDMSPGELGPASQTPFRNSQPLTQPPIVRNEPVWGDPVPDEPLTEMPPLRAEPPLRGGRSATPAKPPSPEKAGVLHQLTQWWSSRRSRGAPRTRVDRVKASRQAGLILLVGLVLTLGATAALPWLPIQWQPAIAQQVSDVLCGQGSHYAKVRAAMWPSPHWQVEDIAGDGCTAPIASLEIRFPWLALVHQDLPPDQLLLKGMTLDAGQLSGFLQRKGGDGRLPVIRLQEFTLKLAGQDWAGLNGEMTLEAAGVSHLRLAGEAMSFTLKREGAGYALEGAANGLKIAGVSLDDVSAKGVWLSDRLNLNELVVRAAGGSAQGRGSLSLGATLQWQADLAVQQLDLARWPRSPLLPEGEAKGNVRVTAQGQDWASLWKAPQLGGTLELKHGVLAGMDLLDVAQAEAAQLPGGGRTLFLQYQTRLDYRAGQWSLSSGQLQGPALNASLHLQGSGEQAITGSVSVSSSKLRLAPSSWAIQGAPGQLGLRRTSGGGGISGKAPQSPPSASTEESASSPG</sequence>
<keyword evidence="2" id="KW-0472">Membrane</keyword>
<keyword evidence="2" id="KW-1133">Transmembrane helix</keyword>
<name>A0A847SLF4_9NEIS</name>
<protein>
    <submittedName>
        <fullName evidence="3">AsmA-like C-terminal region-containing protein</fullName>
    </submittedName>
</protein>
<dbReference type="Proteomes" id="UP000587991">
    <property type="component" value="Unassembled WGS sequence"/>
</dbReference>
<keyword evidence="4" id="KW-1185">Reference proteome</keyword>
<feature type="compositionally biased region" description="Low complexity" evidence="1">
    <location>
        <begin position="584"/>
        <end position="596"/>
    </location>
</feature>